<evidence type="ECO:0000256" key="7">
    <source>
        <dbReference type="SAM" id="SignalP"/>
    </source>
</evidence>
<dbReference type="GO" id="GO:0003796">
    <property type="term" value="F:lysozyme activity"/>
    <property type="evidence" value="ECO:0007669"/>
    <property type="project" value="UniProtKB-EC"/>
</dbReference>
<dbReference type="GO" id="GO:0009253">
    <property type="term" value="P:peptidoglycan catabolic process"/>
    <property type="evidence" value="ECO:0007669"/>
    <property type="project" value="InterPro"/>
</dbReference>
<evidence type="ECO:0000256" key="6">
    <source>
        <dbReference type="RuleBase" id="RU003788"/>
    </source>
</evidence>
<dbReference type="CDD" id="cd16900">
    <property type="entry name" value="endolysin_R21-like"/>
    <property type="match status" value="1"/>
</dbReference>
<evidence type="ECO:0000256" key="5">
    <source>
        <dbReference type="ARBA" id="ARBA00023295"/>
    </source>
</evidence>
<dbReference type="InterPro" id="IPR023346">
    <property type="entry name" value="Lysozyme-like_dom_sf"/>
</dbReference>
<keyword evidence="3 6" id="KW-0081">Bacteriolytic enzyme</keyword>
<dbReference type="EC" id="3.2.1.17" evidence="6"/>
<dbReference type="Proteomes" id="UP000281975">
    <property type="component" value="Unassembled WGS sequence"/>
</dbReference>
<dbReference type="GO" id="GO:0042742">
    <property type="term" value="P:defense response to bacterium"/>
    <property type="evidence" value="ECO:0007669"/>
    <property type="project" value="UniProtKB-KW"/>
</dbReference>
<dbReference type="HAMAP" id="MF_04136">
    <property type="entry name" value="SAR_ENDOLYSIN"/>
    <property type="match status" value="1"/>
</dbReference>
<feature type="signal peptide" evidence="7">
    <location>
        <begin position="1"/>
        <end position="21"/>
    </location>
</feature>
<dbReference type="PANTHER" id="PTHR38107:SF3">
    <property type="entry name" value="LYSOZYME RRRD-RELATED"/>
    <property type="match status" value="1"/>
</dbReference>
<proteinExistence type="inferred from homology"/>
<organism evidence="8 9">
    <name type="scientific">Kushneria sinocarnis</name>
    <dbReference type="NCBI Taxonomy" id="595502"/>
    <lineage>
        <taxon>Bacteria</taxon>
        <taxon>Pseudomonadati</taxon>
        <taxon>Pseudomonadota</taxon>
        <taxon>Gammaproteobacteria</taxon>
        <taxon>Oceanospirillales</taxon>
        <taxon>Halomonadaceae</taxon>
        <taxon>Kushneria</taxon>
    </lineage>
</organism>
<protein>
    <recommendedName>
        <fullName evidence="6">Lysozyme</fullName>
        <ecNumber evidence="6">3.2.1.17</ecNumber>
    </recommendedName>
</protein>
<dbReference type="InterPro" id="IPR034690">
    <property type="entry name" value="Endolysin_T4_type"/>
</dbReference>
<keyword evidence="2 6" id="KW-0929">Antimicrobial</keyword>
<comment type="catalytic activity">
    <reaction evidence="1 6">
        <text>Hydrolysis of (1-&gt;4)-beta-linkages between N-acetylmuramic acid and N-acetyl-D-glucosamine residues in a peptidoglycan and between N-acetyl-D-glucosamine residues in chitodextrins.</text>
        <dbReference type="EC" id="3.2.1.17"/>
    </reaction>
</comment>
<dbReference type="SUPFAM" id="SSF53955">
    <property type="entry name" value="Lysozyme-like"/>
    <property type="match status" value="1"/>
</dbReference>
<keyword evidence="4 6" id="KW-0378">Hydrolase</keyword>
<evidence type="ECO:0000313" key="9">
    <source>
        <dbReference type="Proteomes" id="UP000281975"/>
    </source>
</evidence>
<dbReference type="InterPro" id="IPR051018">
    <property type="entry name" value="Bacteriophage_GH24"/>
</dbReference>
<reference evidence="8 9" key="1">
    <citation type="submission" date="2018-10" db="EMBL/GenBank/DDBJ databases">
        <title>Genomic Encyclopedia of Type Strains, Phase IV (KMG-IV): sequencing the most valuable type-strain genomes for metagenomic binning, comparative biology and taxonomic classification.</title>
        <authorList>
            <person name="Goeker M."/>
        </authorList>
    </citation>
    <scope>NUCLEOTIDE SEQUENCE [LARGE SCALE GENOMIC DNA]</scope>
    <source>
        <strain evidence="8 9">DSM 23229</strain>
    </source>
</reference>
<dbReference type="GO" id="GO:0031640">
    <property type="term" value="P:killing of cells of another organism"/>
    <property type="evidence" value="ECO:0007669"/>
    <property type="project" value="UniProtKB-KW"/>
</dbReference>
<dbReference type="OrthoDB" id="8141296at2"/>
<keyword evidence="5 6" id="KW-0326">Glycosidase</keyword>
<dbReference type="InterPro" id="IPR043688">
    <property type="entry name" value="SAR_endolysin-like"/>
</dbReference>
<dbReference type="RefSeq" id="WP_121170908.1">
    <property type="nucleotide sequence ID" value="NZ_RBIN01000001.1"/>
</dbReference>
<dbReference type="Pfam" id="PF00959">
    <property type="entry name" value="Phage_lysozyme"/>
    <property type="match status" value="1"/>
</dbReference>
<keyword evidence="7" id="KW-0732">Signal</keyword>
<feature type="chain" id="PRO_5019550490" description="Lysozyme" evidence="7">
    <location>
        <begin position="22"/>
        <end position="162"/>
    </location>
</feature>
<dbReference type="AlphaFoldDB" id="A0A420X1X5"/>
<dbReference type="PANTHER" id="PTHR38107">
    <property type="match status" value="1"/>
</dbReference>
<comment type="caution">
    <text evidence="8">The sequence shown here is derived from an EMBL/GenBank/DDBJ whole genome shotgun (WGS) entry which is preliminary data.</text>
</comment>
<dbReference type="GO" id="GO:0016998">
    <property type="term" value="P:cell wall macromolecule catabolic process"/>
    <property type="evidence" value="ECO:0007669"/>
    <property type="project" value="InterPro"/>
</dbReference>
<evidence type="ECO:0000256" key="4">
    <source>
        <dbReference type="ARBA" id="ARBA00022801"/>
    </source>
</evidence>
<evidence type="ECO:0000256" key="3">
    <source>
        <dbReference type="ARBA" id="ARBA00022638"/>
    </source>
</evidence>
<evidence type="ECO:0000256" key="1">
    <source>
        <dbReference type="ARBA" id="ARBA00000632"/>
    </source>
</evidence>
<gene>
    <name evidence="8" type="ORF">C7446_0481</name>
</gene>
<dbReference type="InterPro" id="IPR002196">
    <property type="entry name" value="Glyco_hydro_24"/>
</dbReference>
<sequence>MRIPRRLIATGSAGALSIATAVVGYFEGTENTAYLDPVGVPTVCTGHTGPGVRAGERLSDERCRALLEEDLGEAFAALERRVDPVIYRQMPESRRAALASFIFNVGEGNFRDSTLLRKLNAGKPRAACNELTRWVHAGGRKLPGLVRRRQTERRLCLKELEP</sequence>
<accession>A0A420X1X5</accession>
<dbReference type="InterPro" id="IPR023347">
    <property type="entry name" value="Lysozyme_dom_sf"/>
</dbReference>
<keyword evidence="9" id="KW-1185">Reference proteome</keyword>
<dbReference type="HAMAP" id="MF_04110">
    <property type="entry name" value="ENDOLYSIN_T4"/>
    <property type="match status" value="1"/>
</dbReference>
<dbReference type="EMBL" id="RBIN01000001">
    <property type="protein sequence ID" value="RKR07665.1"/>
    <property type="molecule type" value="Genomic_DNA"/>
</dbReference>
<dbReference type="Gene3D" id="1.10.530.40">
    <property type="match status" value="1"/>
</dbReference>
<comment type="similarity">
    <text evidence="6">Belongs to the glycosyl hydrolase 24 family.</text>
</comment>
<evidence type="ECO:0000256" key="2">
    <source>
        <dbReference type="ARBA" id="ARBA00022529"/>
    </source>
</evidence>
<evidence type="ECO:0000313" key="8">
    <source>
        <dbReference type="EMBL" id="RKR07665.1"/>
    </source>
</evidence>
<name>A0A420X1X5_9GAMM</name>